<feature type="domain" description="ABC3 transporter permease C-terminal" evidence="12">
    <location>
        <begin position="175"/>
        <end position="291"/>
    </location>
</feature>
<name>A0A9D1UGM3_9FIRM</name>
<evidence type="ECO:0000256" key="5">
    <source>
        <dbReference type="ARBA" id="ARBA00022618"/>
    </source>
</evidence>
<dbReference type="InterPro" id="IPR040690">
    <property type="entry name" value="FtsX_ECD"/>
</dbReference>
<dbReference type="PROSITE" id="PS51257">
    <property type="entry name" value="PROKAR_LIPOPROTEIN"/>
    <property type="match status" value="1"/>
</dbReference>
<reference evidence="14" key="1">
    <citation type="journal article" date="2021" name="PeerJ">
        <title>Extensive microbial diversity within the chicken gut microbiome revealed by metagenomics and culture.</title>
        <authorList>
            <person name="Gilroy R."/>
            <person name="Ravi A."/>
            <person name="Getino M."/>
            <person name="Pursley I."/>
            <person name="Horton D.L."/>
            <person name="Alikhan N.F."/>
            <person name="Baker D."/>
            <person name="Gharbi K."/>
            <person name="Hall N."/>
            <person name="Watson M."/>
            <person name="Adriaenssens E.M."/>
            <person name="Foster-Nyarko E."/>
            <person name="Jarju S."/>
            <person name="Secka A."/>
            <person name="Antonio M."/>
            <person name="Oren A."/>
            <person name="Chaudhuri R.R."/>
            <person name="La Ragione R."/>
            <person name="Hildebrand F."/>
            <person name="Pallen M.J."/>
        </authorList>
    </citation>
    <scope>NUCLEOTIDE SEQUENCE</scope>
    <source>
        <strain evidence="14">421</strain>
    </source>
</reference>
<keyword evidence="4 10" id="KW-1003">Cell membrane</keyword>
<dbReference type="PANTHER" id="PTHR47755">
    <property type="entry name" value="CELL DIVISION PROTEIN FTSX"/>
    <property type="match status" value="1"/>
</dbReference>
<dbReference type="Proteomes" id="UP000824205">
    <property type="component" value="Unassembled WGS sequence"/>
</dbReference>
<accession>A0A9D1UGM3</accession>
<dbReference type="NCBIfam" id="NF038347">
    <property type="entry name" value="FtsX_Gpos"/>
    <property type="match status" value="1"/>
</dbReference>
<evidence type="ECO:0000256" key="11">
    <source>
        <dbReference type="SAM" id="Phobius"/>
    </source>
</evidence>
<evidence type="ECO:0000313" key="14">
    <source>
        <dbReference type="EMBL" id="HIW86638.1"/>
    </source>
</evidence>
<keyword evidence="7 11" id="KW-1133">Transmembrane helix</keyword>
<dbReference type="EMBL" id="DXGE01000037">
    <property type="protein sequence ID" value="HIW86638.1"/>
    <property type="molecule type" value="Genomic_DNA"/>
</dbReference>
<keyword evidence="5 10" id="KW-0132">Cell division</keyword>
<evidence type="ECO:0000259" key="12">
    <source>
        <dbReference type="Pfam" id="PF02687"/>
    </source>
</evidence>
<evidence type="ECO:0000259" key="13">
    <source>
        <dbReference type="Pfam" id="PF18075"/>
    </source>
</evidence>
<dbReference type="AlphaFoldDB" id="A0A9D1UGM3"/>
<evidence type="ECO:0000256" key="1">
    <source>
        <dbReference type="ARBA" id="ARBA00004651"/>
    </source>
</evidence>
<feature type="domain" description="FtsX extracellular" evidence="13">
    <location>
        <begin position="61"/>
        <end position="153"/>
    </location>
</feature>
<dbReference type="InterPro" id="IPR004513">
    <property type="entry name" value="FtsX"/>
</dbReference>
<keyword evidence="9 10" id="KW-0131">Cell cycle</keyword>
<feature type="transmembrane region" description="Helical" evidence="11">
    <location>
        <begin position="172"/>
        <end position="198"/>
    </location>
</feature>
<keyword evidence="8 10" id="KW-0472">Membrane</keyword>
<evidence type="ECO:0000256" key="4">
    <source>
        <dbReference type="ARBA" id="ARBA00022475"/>
    </source>
</evidence>
<dbReference type="PIRSF" id="PIRSF003097">
    <property type="entry name" value="FtsX"/>
    <property type="match status" value="1"/>
</dbReference>
<comment type="subcellular location">
    <subcellularLocation>
        <location evidence="1">Cell membrane</location>
        <topology evidence="1">Multi-pass membrane protein</topology>
    </subcellularLocation>
</comment>
<evidence type="ECO:0000256" key="7">
    <source>
        <dbReference type="ARBA" id="ARBA00022989"/>
    </source>
</evidence>
<dbReference type="Pfam" id="PF18075">
    <property type="entry name" value="FtsX_ECD"/>
    <property type="match status" value="1"/>
</dbReference>
<dbReference type="InterPro" id="IPR003838">
    <property type="entry name" value="ABC3_permease_C"/>
</dbReference>
<dbReference type="PANTHER" id="PTHR47755:SF1">
    <property type="entry name" value="CELL DIVISION PROTEIN FTSX"/>
    <property type="match status" value="1"/>
</dbReference>
<reference evidence="14" key="2">
    <citation type="submission" date="2021-04" db="EMBL/GenBank/DDBJ databases">
        <authorList>
            <person name="Gilroy R."/>
        </authorList>
    </citation>
    <scope>NUCLEOTIDE SEQUENCE</scope>
    <source>
        <strain evidence="14">421</strain>
    </source>
</reference>
<evidence type="ECO:0000256" key="8">
    <source>
        <dbReference type="ARBA" id="ARBA00023136"/>
    </source>
</evidence>
<gene>
    <name evidence="14" type="primary">ftsX</name>
    <name evidence="14" type="ORF">IAA48_09110</name>
</gene>
<dbReference type="GO" id="GO:0051301">
    <property type="term" value="P:cell division"/>
    <property type="evidence" value="ECO:0007669"/>
    <property type="project" value="UniProtKB-KW"/>
</dbReference>
<evidence type="ECO:0000256" key="2">
    <source>
        <dbReference type="ARBA" id="ARBA00007379"/>
    </source>
</evidence>
<feature type="transmembrane region" description="Helical" evidence="11">
    <location>
        <begin position="219"/>
        <end position="244"/>
    </location>
</feature>
<dbReference type="GO" id="GO:0005886">
    <property type="term" value="C:plasma membrane"/>
    <property type="evidence" value="ECO:0007669"/>
    <property type="project" value="UniProtKB-SubCell"/>
</dbReference>
<dbReference type="Gene3D" id="3.30.70.3040">
    <property type="match status" value="1"/>
</dbReference>
<dbReference type="Pfam" id="PF02687">
    <property type="entry name" value="FtsX"/>
    <property type="match status" value="1"/>
</dbReference>
<proteinExistence type="inferred from homology"/>
<keyword evidence="6 11" id="KW-0812">Transmembrane</keyword>
<evidence type="ECO:0000256" key="10">
    <source>
        <dbReference type="PIRNR" id="PIRNR003097"/>
    </source>
</evidence>
<feature type="transmembrane region" description="Helical" evidence="11">
    <location>
        <begin position="21"/>
        <end position="46"/>
    </location>
</feature>
<sequence>MTGSSLRYLFKEGFRNTWSNRMMSIASICVLMSCLVLIGCASMIFLNIESLLARIEEENVVMVYIEDDTADADITAMGAALNGMDNVKEVEFVPKEDAWADQLSTMEEAQAQFFTEISSDIPLPDAYKVTVDDLTYFDQTVSRIEQLEHIDTIRENKDLAQKLVTIRHGVEVISIVIVVVLLAISVFIISNTIKLTVYSRRLEISIMKSVGATNSFVRLPFVVEGMILGIISGIVSLGLVWAFYEFAIHQFSDLLSSLQLEALNFADFALPMLGIFVLIGIVTGVGGALISMGRYLNREGSEISAI</sequence>
<evidence type="ECO:0000256" key="9">
    <source>
        <dbReference type="ARBA" id="ARBA00023306"/>
    </source>
</evidence>
<organism evidence="14 15">
    <name type="scientific">Candidatus Eubacterium faecipullorum</name>
    <dbReference type="NCBI Taxonomy" id="2838571"/>
    <lineage>
        <taxon>Bacteria</taxon>
        <taxon>Bacillati</taxon>
        <taxon>Bacillota</taxon>
        <taxon>Clostridia</taxon>
        <taxon>Eubacteriales</taxon>
        <taxon>Eubacteriaceae</taxon>
        <taxon>Eubacterium</taxon>
    </lineage>
</organism>
<dbReference type="InterPro" id="IPR058204">
    <property type="entry name" value="FtsX_firmicutes-type"/>
</dbReference>
<evidence type="ECO:0000256" key="6">
    <source>
        <dbReference type="ARBA" id="ARBA00022692"/>
    </source>
</evidence>
<comment type="caution">
    <text evidence="14">The sequence shown here is derived from an EMBL/GenBank/DDBJ whole genome shotgun (WGS) entry which is preliminary data.</text>
</comment>
<comment type="function">
    <text evidence="10">Part of the ABC transporter FtsEX involved in asymmetric cellular division facilitating the initiation of sporulation.</text>
</comment>
<protein>
    <recommendedName>
        <fullName evidence="3 10">Cell division protein FtsX</fullName>
    </recommendedName>
</protein>
<evidence type="ECO:0000313" key="15">
    <source>
        <dbReference type="Proteomes" id="UP000824205"/>
    </source>
</evidence>
<feature type="transmembrane region" description="Helical" evidence="11">
    <location>
        <begin position="268"/>
        <end position="290"/>
    </location>
</feature>
<evidence type="ECO:0000256" key="3">
    <source>
        <dbReference type="ARBA" id="ARBA00021907"/>
    </source>
</evidence>
<comment type="similarity">
    <text evidence="2 10">Belongs to the ABC-4 integral membrane protein family. FtsX subfamily.</text>
</comment>